<feature type="domain" description="Rv2525c-like glycoside hydrolase-like" evidence="1">
    <location>
        <begin position="32"/>
        <end position="197"/>
    </location>
</feature>
<evidence type="ECO:0000313" key="3">
    <source>
        <dbReference type="Proteomes" id="UP000005801"/>
    </source>
</evidence>
<organism evidence="2 3">
    <name type="scientific">Plesiocystis pacifica SIR-1</name>
    <dbReference type="NCBI Taxonomy" id="391625"/>
    <lineage>
        <taxon>Bacteria</taxon>
        <taxon>Pseudomonadati</taxon>
        <taxon>Myxococcota</taxon>
        <taxon>Polyangia</taxon>
        <taxon>Nannocystales</taxon>
        <taxon>Nannocystaceae</taxon>
        <taxon>Plesiocystis</taxon>
    </lineage>
</organism>
<dbReference type="STRING" id="391625.PPSIR1_29755"/>
<dbReference type="RefSeq" id="WP_006976468.1">
    <property type="nucleotide sequence ID" value="NZ_ABCS01000134.1"/>
</dbReference>
<evidence type="ECO:0000259" key="1">
    <source>
        <dbReference type="Pfam" id="PF08924"/>
    </source>
</evidence>
<reference evidence="2 3" key="1">
    <citation type="submission" date="2007-06" db="EMBL/GenBank/DDBJ databases">
        <authorList>
            <person name="Shimkets L."/>
            <person name="Ferriera S."/>
            <person name="Johnson J."/>
            <person name="Kravitz S."/>
            <person name="Beeson K."/>
            <person name="Sutton G."/>
            <person name="Rogers Y.-H."/>
            <person name="Friedman R."/>
            <person name="Frazier M."/>
            <person name="Venter J.C."/>
        </authorList>
    </citation>
    <scope>NUCLEOTIDE SEQUENCE [LARGE SCALE GENOMIC DNA]</scope>
    <source>
        <strain evidence="2 3">SIR-1</strain>
    </source>
</reference>
<dbReference type="OrthoDB" id="582311at2"/>
<keyword evidence="3" id="KW-1185">Reference proteome</keyword>
<dbReference type="SUPFAM" id="SSF51445">
    <property type="entry name" value="(Trans)glycosidases"/>
    <property type="match status" value="1"/>
</dbReference>
<evidence type="ECO:0000313" key="2">
    <source>
        <dbReference type="EMBL" id="EDM74385.1"/>
    </source>
</evidence>
<dbReference type="eggNOG" id="COG3757">
    <property type="taxonomic scope" value="Bacteria"/>
</dbReference>
<name>A6GID2_9BACT</name>
<accession>A6GID2</accession>
<proteinExistence type="predicted"/>
<gene>
    <name evidence="2" type="ORF">PPSIR1_29755</name>
</gene>
<dbReference type="AlphaFoldDB" id="A6GID2"/>
<dbReference type="InterPro" id="IPR017853">
    <property type="entry name" value="GH"/>
</dbReference>
<dbReference type="EMBL" id="ABCS01000134">
    <property type="protein sequence ID" value="EDM74385.1"/>
    <property type="molecule type" value="Genomic_DNA"/>
</dbReference>
<sequence>MTDLLPGIVQKSGSQIGFDTTTRLDQAKAAEFASDGFTFCVRYISRDDHVETATTGSGSMSRAEAEAILAGGLALMPVQFAQKNFAPTRDQGTTLGTNAAKNAAALGFPEGVNVWCDVEAIDSSSTTQEVVDYANAWASAVSSAGYLPGLYVGPNSKLTTSVLYQELSFQHYWKSAAWVPNVDTRGYQMWQSISMTKFGVYIDVDLVGIDSKQGRPYWLAPDPEQLGQSRFEA</sequence>
<dbReference type="InterPro" id="IPR015020">
    <property type="entry name" value="Rv2525c-like_Glyco_Hydro-like"/>
</dbReference>
<protein>
    <recommendedName>
        <fullName evidence="1">Rv2525c-like glycoside hydrolase-like domain-containing protein</fullName>
    </recommendedName>
</protein>
<dbReference type="Pfam" id="PF08924">
    <property type="entry name" value="Rv2525c_GlyHyd-like"/>
    <property type="match status" value="1"/>
</dbReference>
<comment type="caution">
    <text evidence="2">The sequence shown here is derived from an EMBL/GenBank/DDBJ whole genome shotgun (WGS) entry which is preliminary data.</text>
</comment>
<dbReference type="Proteomes" id="UP000005801">
    <property type="component" value="Unassembled WGS sequence"/>
</dbReference>
<dbReference type="Gene3D" id="3.20.20.80">
    <property type="entry name" value="Glycosidases"/>
    <property type="match status" value="1"/>
</dbReference>